<accession>A0A5B0PJL5</accession>
<dbReference type="Gene3D" id="2.170.150.40">
    <property type="entry name" value="Domain of unknown function (DUF427)"/>
    <property type="match status" value="1"/>
</dbReference>
<proteinExistence type="predicted"/>
<sequence>MSASSPHRKREPESVWDYPRPPALVPTTAHLRVLHAEPDANGQEVVVADTCKGLRVLEPSHPPTYYFPPEDVQMCLLHENPKQTFCEWKGHASYYDLVHPASNTASKAVAWTYKSPSDQNKALANHVAFYPGGPLRCFVDDEEATAQDGNFYGGWKTSEISGGKKGMKGGPGTLGW</sequence>
<dbReference type="EMBL" id="VSWC01000053">
    <property type="protein sequence ID" value="KAA1101837.1"/>
    <property type="molecule type" value="Genomic_DNA"/>
</dbReference>
<feature type="domain" description="DUF427" evidence="1">
    <location>
        <begin position="43"/>
        <end position="131"/>
    </location>
</feature>
<dbReference type="InterPro" id="IPR007361">
    <property type="entry name" value="DUF427"/>
</dbReference>
<dbReference type="PANTHER" id="PTHR43058">
    <property type="entry name" value="SLR0655 PROTEIN"/>
    <property type="match status" value="1"/>
</dbReference>
<evidence type="ECO:0000259" key="1">
    <source>
        <dbReference type="Pfam" id="PF04248"/>
    </source>
</evidence>
<dbReference type="Proteomes" id="UP000324748">
    <property type="component" value="Unassembled WGS sequence"/>
</dbReference>
<dbReference type="OrthoDB" id="2500800at2759"/>
<evidence type="ECO:0000313" key="2">
    <source>
        <dbReference type="EMBL" id="KAA1101837.1"/>
    </source>
</evidence>
<keyword evidence="3" id="KW-1185">Reference proteome</keyword>
<dbReference type="PANTHER" id="PTHR43058:SF1">
    <property type="entry name" value="DUF427 DOMAIN-CONTAINING PROTEIN"/>
    <property type="match status" value="1"/>
</dbReference>
<dbReference type="InterPro" id="IPR038694">
    <property type="entry name" value="DUF427_sf"/>
</dbReference>
<gene>
    <name evidence="2" type="ORF">PGT21_031138</name>
</gene>
<comment type="caution">
    <text evidence="2">The sequence shown here is derived from an EMBL/GenBank/DDBJ whole genome shotgun (WGS) entry which is preliminary data.</text>
</comment>
<protein>
    <recommendedName>
        <fullName evidence="1">DUF427 domain-containing protein</fullName>
    </recommendedName>
</protein>
<organism evidence="2 3">
    <name type="scientific">Puccinia graminis f. sp. tritici</name>
    <dbReference type="NCBI Taxonomy" id="56615"/>
    <lineage>
        <taxon>Eukaryota</taxon>
        <taxon>Fungi</taxon>
        <taxon>Dikarya</taxon>
        <taxon>Basidiomycota</taxon>
        <taxon>Pucciniomycotina</taxon>
        <taxon>Pucciniomycetes</taxon>
        <taxon>Pucciniales</taxon>
        <taxon>Pucciniaceae</taxon>
        <taxon>Puccinia</taxon>
    </lineage>
</organism>
<evidence type="ECO:0000313" key="3">
    <source>
        <dbReference type="Proteomes" id="UP000324748"/>
    </source>
</evidence>
<name>A0A5B0PJL5_PUCGR</name>
<dbReference type="Pfam" id="PF04248">
    <property type="entry name" value="NTP_transf_9"/>
    <property type="match status" value="1"/>
</dbReference>
<dbReference type="AlphaFoldDB" id="A0A5B0PJL5"/>
<reference evidence="2 3" key="1">
    <citation type="submission" date="2019-05" db="EMBL/GenBank/DDBJ databases">
        <title>Emergence of the Ug99 lineage of the wheat stem rust pathogen through somatic hybridization.</title>
        <authorList>
            <person name="Li F."/>
            <person name="Upadhyaya N.M."/>
            <person name="Sperschneider J."/>
            <person name="Matny O."/>
            <person name="Nguyen-Phuc H."/>
            <person name="Mago R."/>
            <person name="Raley C."/>
            <person name="Miller M.E."/>
            <person name="Silverstein K.A.T."/>
            <person name="Henningsen E."/>
            <person name="Hirsch C.D."/>
            <person name="Visser B."/>
            <person name="Pretorius Z.A."/>
            <person name="Steffenson B.J."/>
            <person name="Schwessinger B."/>
            <person name="Dodds P.N."/>
            <person name="Figueroa M."/>
        </authorList>
    </citation>
    <scope>NUCLEOTIDE SEQUENCE [LARGE SCALE GENOMIC DNA]</scope>
    <source>
        <strain evidence="2">21-0</strain>
    </source>
</reference>